<sequence length="106" mass="11732">MPLTGRAVVIRSCCSCGKSRTEQQYHKRLELTRGTRLAAPAEDEGHSGAFHQLMILQDVEEKDEAEDSPSFSAKVAEPRTMHHCPGQRRWLSGPPLADATTSPDYP</sequence>
<proteinExistence type="predicted"/>
<comment type="caution">
    <text evidence="2">The sequence shown here is derived from an EMBL/GenBank/DDBJ whole genome shotgun (WGS) entry which is preliminary data.</text>
</comment>
<evidence type="ECO:0000256" key="1">
    <source>
        <dbReference type="SAM" id="MobiDB-lite"/>
    </source>
</evidence>
<gene>
    <name evidence="2" type="ORF">NDU88_001666</name>
</gene>
<dbReference type="AlphaFoldDB" id="A0AAV7T071"/>
<organism evidence="2 3">
    <name type="scientific">Pleurodeles waltl</name>
    <name type="common">Iberian ribbed newt</name>
    <dbReference type="NCBI Taxonomy" id="8319"/>
    <lineage>
        <taxon>Eukaryota</taxon>
        <taxon>Metazoa</taxon>
        <taxon>Chordata</taxon>
        <taxon>Craniata</taxon>
        <taxon>Vertebrata</taxon>
        <taxon>Euteleostomi</taxon>
        <taxon>Amphibia</taxon>
        <taxon>Batrachia</taxon>
        <taxon>Caudata</taxon>
        <taxon>Salamandroidea</taxon>
        <taxon>Salamandridae</taxon>
        <taxon>Pleurodelinae</taxon>
        <taxon>Pleurodeles</taxon>
    </lineage>
</organism>
<feature type="region of interest" description="Disordered" evidence="1">
    <location>
        <begin position="61"/>
        <end position="106"/>
    </location>
</feature>
<evidence type="ECO:0000313" key="3">
    <source>
        <dbReference type="Proteomes" id="UP001066276"/>
    </source>
</evidence>
<dbReference type="Proteomes" id="UP001066276">
    <property type="component" value="Chromosome 4_1"/>
</dbReference>
<protein>
    <submittedName>
        <fullName evidence="2">Uncharacterized protein</fullName>
    </submittedName>
</protein>
<keyword evidence="3" id="KW-1185">Reference proteome</keyword>
<dbReference type="EMBL" id="JANPWB010000007">
    <property type="protein sequence ID" value="KAJ1169775.1"/>
    <property type="molecule type" value="Genomic_DNA"/>
</dbReference>
<reference evidence="2" key="1">
    <citation type="journal article" date="2022" name="bioRxiv">
        <title>Sequencing and chromosome-scale assembly of the giantPleurodeles waltlgenome.</title>
        <authorList>
            <person name="Brown T."/>
            <person name="Elewa A."/>
            <person name="Iarovenko S."/>
            <person name="Subramanian E."/>
            <person name="Araus A.J."/>
            <person name="Petzold A."/>
            <person name="Susuki M."/>
            <person name="Suzuki K.-i.T."/>
            <person name="Hayashi T."/>
            <person name="Toyoda A."/>
            <person name="Oliveira C."/>
            <person name="Osipova E."/>
            <person name="Leigh N.D."/>
            <person name="Simon A."/>
            <person name="Yun M.H."/>
        </authorList>
    </citation>
    <scope>NUCLEOTIDE SEQUENCE</scope>
    <source>
        <strain evidence="2">20211129_DDA</strain>
        <tissue evidence="2">Liver</tissue>
    </source>
</reference>
<evidence type="ECO:0000313" key="2">
    <source>
        <dbReference type="EMBL" id="KAJ1169775.1"/>
    </source>
</evidence>
<name>A0AAV7T071_PLEWA</name>
<accession>A0AAV7T071</accession>